<keyword evidence="4" id="KW-1185">Reference proteome</keyword>
<dbReference type="Pfam" id="PF04749">
    <property type="entry name" value="PLAC8"/>
    <property type="match status" value="1"/>
</dbReference>
<reference evidence="3" key="1">
    <citation type="submission" date="2017-08" db="EMBL/GenBank/DDBJ databases">
        <authorList>
            <person name="Polle J.E."/>
            <person name="Barry K."/>
            <person name="Cushman J."/>
            <person name="Schmutz J."/>
            <person name="Tran D."/>
            <person name="Hathwaick L.T."/>
            <person name="Yim W.C."/>
            <person name="Jenkins J."/>
            <person name="Mckie-Krisberg Z.M."/>
            <person name="Prochnik S."/>
            <person name="Lindquist E."/>
            <person name="Dockter R.B."/>
            <person name="Adam C."/>
            <person name="Molina H."/>
            <person name="Bunkerborg J."/>
            <person name="Jin E."/>
            <person name="Buchheim M."/>
            <person name="Magnuson J."/>
        </authorList>
    </citation>
    <scope>NUCLEOTIDE SEQUENCE</scope>
    <source>
        <strain evidence="3">CCAP 19/18</strain>
    </source>
</reference>
<feature type="compositionally biased region" description="Low complexity" evidence="1">
    <location>
        <begin position="46"/>
        <end position="59"/>
    </location>
</feature>
<dbReference type="NCBIfam" id="TIGR01571">
    <property type="entry name" value="A_thal_Cys_rich"/>
    <property type="match status" value="1"/>
</dbReference>
<feature type="compositionally biased region" description="Low complexity" evidence="1">
    <location>
        <begin position="147"/>
        <end position="160"/>
    </location>
</feature>
<dbReference type="Proteomes" id="UP000815325">
    <property type="component" value="Unassembled WGS sequence"/>
</dbReference>
<dbReference type="EMBL" id="MU069543">
    <property type="protein sequence ID" value="KAF5839460.1"/>
    <property type="molecule type" value="Genomic_DNA"/>
</dbReference>
<comment type="caution">
    <text evidence="3">The sequence shown here is derived from an EMBL/GenBank/DDBJ whole genome shotgun (WGS) entry which is preliminary data.</text>
</comment>
<feature type="transmembrane region" description="Helical" evidence="2">
    <location>
        <begin position="274"/>
        <end position="297"/>
    </location>
</feature>
<feature type="region of interest" description="Disordered" evidence="1">
    <location>
        <begin position="1"/>
        <end position="170"/>
    </location>
</feature>
<dbReference type="InterPro" id="IPR006461">
    <property type="entry name" value="PLAC_motif_containing"/>
</dbReference>
<accession>A0ABQ7GXY2</accession>
<dbReference type="PANTHER" id="PTHR15907">
    <property type="entry name" value="DUF614 FAMILY PROTEIN-RELATED"/>
    <property type="match status" value="1"/>
</dbReference>
<evidence type="ECO:0000256" key="2">
    <source>
        <dbReference type="SAM" id="Phobius"/>
    </source>
</evidence>
<organism evidence="3 4">
    <name type="scientific">Dunaliella salina</name>
    <name type="common">Green alga</name>
    <name type="synonym">Protococcus salinus</name>
    <dbReference type="NCBI Taxonomy" id="3046"/>
    <lineage>
        <taxon>Eukaryota</taxon>
        <taxon>Viridiplantae</taxon>
        <taxon>Chlorophyta</taxon>
        <taxon>core chlorophytes</taxon>
        <taxon>Chlorophyceae</taxon>
        <taxon>CS clade</taxon>
        <taxon>Chlamydomonadales</taxon>
        <taxon>Dunaliellaceae</taxon>
        <taxon>Dunaliella</taxon>
    </lineage>
</organism>
<feature type="compositionally biased region" description="Polar residues" evidence="1">
    <location>
        <begin position="80"/>
        <end position="94"/>
    </location>
</feature>
<feature type="compositionally biased region" description="Gly residues" evidence="1">
    <location>
        <begin position="30"/>
        <end position="45"/>
    </location>
</feature>
<name>A0ABQ7GXY2_DUNSA</name>
<sequence length="346" mass="35893">MAAPAYGGSSLPPLQPPRGGFSQAPMSMPGGYGGGMQGGGMGFGGSQPQPQSPLGPQFSTYNNPQFQPQPPPIQPPVFSPSMSPTVQSPTNSTQGGFGGGMGLQRPSVGVQGTPQGNGGPQFGPSPSNQGLSGLSAQPSFNSNAAMPQGMQQPFLPQQQPSFGGVGSASMQAPYGQSMGAGSAQFNNPAAQMNGGMPGMGQPNYGSFAMGGGGMGGPMATNMANNAAGLVKSPVTRSVPEQWRTGIAGCFEDCFICGVGSCLTGFLYGENYRKIYGYGFTCACLMYTIMPCFACCFANTTRAELRKKYNLVEEPCGDCCIHFFCSPCAVCQEARELRIRERWISMS</sequence>
<evidence type="ECO:0000313" key="4">
    <source>
        <dbReference type="Proteomes" id="UP000815325"/>
    </source>
</evidence>
<gene>
    <name evidence="3" type="ORF">DUNSADRAFT_746</name>
</gene>
<feature type="compositionally biased region" description="Pro residues" evidence="1">
    <location>
        <begin position="67"/>
        <end position="78"/>
    </location>
</feature>
<feature type="compositionally biased region" description="Polar residues" evidence="1">
    <location>
        <begin position="124"/>
        <end position="145"/>
    </location>
</feature>
<proteinExistence type="predicted"/>
<evidence type="ECO:0000313" key="3">
    <source>
        <dbReference type="EMBL" id="KAF5839460.1"/>
    </source>
</evidence>
<keyword evidence="2" id="KW-0472">Membrane</keyword>
<evidence type="ECO:0000256" key="1">
    <source>
        <dbReference type="SAM" id="MobiDB-lite"/>
    </source>
</evidence>
<keyword evidence="2" id="KW-0812">Transmembrane</keyword>
<protein>
    <submittedName>
        <fullName evidence="3">PLAC8 family-domain-containing protein</fullName>
    </submittedName>
</protein>
<keyword evidence="2" id="KW-1133">Transmembrane helix</keyword>